<feature type="transmembrane region" description="Helical" evidence="1">
    <location>
        <begin position="248"/>
        <end position="272"/>
    </location>
</feature>
<keyword evidence="2" id="KW-0732">Signal</keyword>
<dbReference type="Pfam" id="PF19683">
    <property type="entry name" value="DUF6185"/>
    <property type="match status" value="1"/>
</dbReference>
<feature type="transmembrane region" description="Helical" evidence="1">
    <location>
        <begin position="794"/>
        <end position="818"/>
    </location>
</feature>
<dbReference type="KEGG" id="sphv:F9278_21100"/>
<evidence type="ECO:0000313" key="3">
    <source>
        <dbReference type="EMBL" id="QFQ98272.1"/>
    </source>
</evidence>
<feature type="transmembrane region" description="Helical" evidence="1">
    <location>
        <begin position="839"/>
        <end position="861"/>
    </location>
</feature>
<keyword evidence="1" id="KW-0472">Membrane</keyword>
<reference evidence="3 4" key="1">
    <citation type="submission" date="2019-10" db="EMBL/GenBank/DDBJ databases">
        <title>Streptomyces sp. strain GY16 isolated from leaves of Broussonetia papyrifera.</title>
        <authorList>
            <person name="Mo P."/>
        </authorList>
    </citation>
    <scope>NUCLEOTIDE SEQUENCE [LARGE SCALE GENOMIC DNA]</scope>
    <source>
        <strain evidence="3 4">GY16</strain>
    </source>
</reference>
<feature type="transmembrane region" description="Helical" evidence="1">
    <location>
        <begin position="766"/>
        <end position="788"/>
    </location>
</feature>
<accession>A0A5P8K650</accession>
<sequence length="884" mass="97323">MRSRACAWILPVLAAVVGVVTAAGPAPAAEASADDRCRSAKLAGAEVGTSVRLEHDDQTYTKVVTELTVDLPGTWPPARDLLLSENSRPYIEAMACLLGPDRDDPGWDEQRTRPPVVTSTGGRVRVVHKAYGWVNYHATVKVGLWRIRPTRLEEWKLWLDAPDPLLGAWWDEIKVDPGRPGAERAEPEPRAGEGATALVWRPGKPDRNDLAWVEQDEASKELPEEVAVTVTVRPPWQRAWAAWGFHPYAVALDFLGIVLWAATFAALLRTAVRRYRRRPGSPTDPRVRALDNLRRWAPTLVALHALAAADGLTERILELLGQPAYIEIQLIVQHGLALLSVVVLLSFARPPRSVRRVIGGLLPAAVVLWLVTLWATTTPTPPPLEGEYADEAVEIALNGAGSFCLVVLLLLSFVAAAWRLAVDGRLLPPSRRFPGRDRRLRLRVAASTVLSATVAIGICLALANERNWQQASWLMDRMDSEYGEEHRDDFARTAMWAVSWVQDWLVVDHGWLLTSLAVIAVLRVWHDSAALSPLHDAADRVPLLVLFPLAVGLDTENHLGNALLEFLWIPLYALALYWTTALFAHRSVLAQPFEISRRPLSTVVGPAARRTLLDKARSYREIHAELRRLDQGLFGDAPPEREKLERRLGRLHNWRVNDAPGAAPDRLPDKVSVVDAALALGPRDDWWGNGVRGARFALVPGVPAAVLDTWSEWIRGEGWQNTLSDLLGFVGLASTLVSWTVTFAGAGFVLGALWRVLPGRRGAVKALPAAVAFALPVGLDVLVTRLLRESAANVALYVLTMLFVLTVTGIALDLDTFAGERRYWQSRLGLLLSVYQMRYYSLQVAYLVGQIIAIITIWQFFAEPTAVPWGGEAPPSSSDEGAGG</sequence>
<name>A0A5P8K650_9ACTN</name>
<keyword evidence="1" id="KW-0812">Transmembrane</keyword>
<feature type="transmembrane region" description="Helical" evidence="1">
    <location>
        <begin position="357"/>
        <end position="375"/>
    </location>
</feature>
<dbReference type="InterPro" id="IPR046176">
    <property type="entry name" value="DUF6185"/>
</dbReference>
<keyword evidence="1" id="KW-1133">Transmembrane helix</keyword>
<evidence type="ECO:0000313" key="4">
    <source>
        <dbReference type="Proteomes" id="UP000327294"/>
    </source>
</evidence>
<evidence type="ECO:0000256" key="2">
    <source>
        <dbReference type="SAM" id="SignalP"/>
    </source>
</evidence>
<keyword evidence="4" id="KW-1185">Reference proteome</keyword>
<feature type="chain" id="PRO_5038709542" evidence="2">
    <location>
        <begin position="23"/>
        <end position="884"/>
    </location>
</feature>
<feature type="transmembrane region" description="Helical" evidence="1">
    <location>
        <begin position="395"/>
        <end position="421"/>
    </location>
</feature>
<dbReference type="RefSeq" id="WP_152169742.1">
    <property type="nucleotide sequence ID" value="NZ_CP045096.1"/>
</dbReference>
<dbReference type="Proteomes" id="UP000327294">
    <property type="component" value="Chromosome"/>
</dbReference>
<feature type="signal peptide" evidence="2">
    <location>
        <begin position="1"/>
        <end position="22"/>
    </location>
</feature>
<organism evidence="3 4">
    <name type="scientific">Streptomyces phaeolivaceus</name>
    <dbReference type="NCBI Taxonomy" id="2653200"/>
    <lineage>
        <taxon>Bacteria</taxon>
        <taxon>Bacillati</taxon>
        <taxon>Actinomycetota</taxon>
        <taxon>Actinomycetes</taxon>
        <taxon>Kitasatosporales</taxon>
        <taxon>Streptomycetaceae</taxon>
        <taxon>Streptomyces</taxon>
    </lineage>
</organism>
<dbReference type="AlphaFoldDB" id="A0A5P8K650"/>
<proteinExistence type="predicted"/>
<gene>
    <name evidence="3" type="ORF">F9278_21100</name>
</gene>
<protein>
    <submittedName>
        <fullName evidence="3">Uncharacterized protein</fullName>
    </submittedName>
</protein>
<feature type="transmembrane region" description="Helical" evidence="1">
    <location>
        <begin position="726"/>
        <end position="754"/>
    </location>
</feature>
<evidence type="ECO:0000256" key="1">
    <source>
        <dbReference type="SAM" id="Phobius"/>
    </source>
</evidence>
<dbReference type="EMBL" id="CP045096">
    <property type="protein sequence ID" value="QFQ98272.1"/>
    <property type="molecule type" value="Genomic_DNA"/>
</dbReference>
<feature type="transmembrane region" description="Helical" evidence="1">
    <location>
        <begin position="442"/>
        <end position="463"/>
    </location>
</feature>